<gene>
    <name evidence="1" type="ORF">TTAC_LOCUS9151</name>
</gene>
<dbReference type="Proteomes" id="UP000274429">
    <property type="component" value="Unassembled WGS sequence"/>
</dbReference>
<evidence type="ECO:0000313" key="2">
    <source>
        <dbReference type="Proteomes" id="UP000274429"/>
    </source>
</evidence>
<dbReference type="EMBL" id="UYWX01020694">
    <property type="protein sequence ID" value="VDM33879.1"/>
    <property type="molecule type" value="Genomic_DNA"/>
</dbReference>
<organism evidence="3">
    <name type="scientific">Hydatigena taeniaeformis</name>
    <name type="common">Feline tapeworm</name>
    <name type="synonym">Taenia taeniaeformis</name>
    <dbReference type="NCBI Taxonomy" id="6205"/>
    <lineage>
        <taxon>Eukaryota</taxon>
        <taxon>Metazoa</taxon>
        <taxon>Spiralia</taxon>
        <taxon>Lophotrochozoa</taxon>
        <taxon>Platyhelminthes</taxon>
        <taxon>Cestoda</taxon>
        <taxon>Eucestoda</taxon>
        <taxon>Cyclophyllidea</taxon>
        <taxon>Taeniidae</taxon>
        <taxon>Hydatigera</taxon>
    </lineage>
</organism>
<dbReference type="AlphaFoldDB" id="A0A158RF81"/>
<protein>
    <submittedName>
        <fullName evidence="3">SERPIN domain-containing protein</fullName>
    </submittedName>
</protein>
<accession>A0A158RF81</accession>
<reference evidence="3" key="1">
    <citation type="submission" date="2016-04" db="UniProtKB">
        <authorList>
            <consortium name="WormBaseParasite"/>
        </authorList>
    </citation>
    <scope>IDENTIFICATION</scope>
</reference>
<keyword evidence="2" id="KW-1185">Reference proteome</keyword>
<proteinExistence type="predicted"/>
<dbReference type="WBParaSite" id="TTAC_0000916601-mRNA-1">
    <property type="protein sequence ID" value="TTAC_0000916601-mRNA-1"/>
    <property type="gene ID" value="TTAC_0000916601"/>
</dbReference>
<evidence type="ECO:0000313" key="1">
    <source>
        <dbReference type="EMBL" id="VDM33879.1"/>
    </source>
</evidence>
<reference evidence="1 2" key="2">
    <citation type="submission" date="2018-11" db="EMBL/GenBank/DDBJ databases">
        <authorList>
            <consortium name="Pathogen Informatics"/>
        </authorList>
    </citation>
    <scope>NUCLEOTIDE SEQUENCE [LARGE SCALE GENOMIC DNA]</scope>
</reference>
<sequence length="66" mass="6425">MQVTHTLATDAMGGMLLTAVGTTDVLGAVDVVAAVAAGMAEDAAVAAVAVPVFHACGIVEDGLKTE</sequence>
<name>A0A158RF81_HYDTA</name>
<evidence type="ECO:0000313" key="3">
    <source>
        <dbReference type="WBParaSite" id="TTAC_0000916601-mRNA-1"/>
    </source>
</evidence>